<sequence>MSATPTIDAVLRALSERQNVLLSGPPSSGKTHLMQAVANAFSIWAPVAPSSGPRSASARIAIPANTPTPQGPIPTMPSPGRSGRHVERIAFSANTKARDFTSAFVPMVGASGSASIGFMVETGALIRANDQALSGGAALLVIDELNRGPAVQLFGDAIVSIETDKRLDHNDQTTLNSWPMRVLDKSGTTVPVYLSRHLYILSSINMADTSIEPLDVAFLRRFETIPVMPDPALARVHLAAAGVGVALPPAPVGPAHVTEAAVRAWEHVNERITIGRSADYQLGHGIFLGQPNAPATIQEALELATGWWRKIHTHVREVFYGDVLGVGVALNAGTDPAGYQLLNAPYGQDERQRIVEPTIDPSTIYGVLKRVSGA</sequence>
<dbReference type="RefSeq" id="WP_121153008.1">
    <property type="nucleotide sequence ID" value="NZ_CP032829.1"/>
</dbReference>
<dbReference type="InterPro" id="IPR052934">
    <property type="entry name" value="Methyl-DNA_Rec/Restrict_Enz"/>
</dbReference>
<dbReference type="PANTHER" id="PTHR37291">
    <property type="entry name" value="5-METHYLCYTOSINE-SPECIFIC RESTRICTION ENZYME B"/>
    <property type="match status" value="1"/>
</dbReference>
<feature type="domain" description="AAA+ ATPase" evidence="2">
    <location>
        <begin position="16"/>
        <end position="217"/>
    </location>
</feature>
<feature type="region of interest" description="Disordered" evidence="1">
    <location>
        <begin position="62"/>
        <end position="83"/>
    </location>
</feature>
<evidence type="ECO:0000313" key="4">
    <source>
        <dbReference type="Proteomes" id="UP000276254"/>
    </source>
</evidence>
<proteinExistence type="predicted"/>
<dbReference type="InterPro" id="IPR003593">
    <property type="entry name" value="AAA+_ATPase"/>
</dbReference>
<dbReference type="Gene3D" id="3.40.50.300">
    <property type="entry name" value="P-loop containing nucleotide triphosphate hydrolases"/>
    <property type="match status" value="1"/>
</dbReference>
<dbReference type="OrthoDB" id="9781481at2"/>
<dbReference type="SMART" id="SM00382">
    <property type="entry name" value="AAA"/>
    <property type="match status" value="1"/>
</dbReference>
<dbReference type="PANTHER" id="PTHR37291:SF1">
    <property type="entry name" value="TYPE IV METHYL-DIRECTED RESTRICTION ENZYME ECOKMCRB SUBUNIT"/>
    <property type="match status" value="1"/>
</dbReference>
<evidence type="ECO:0000256" key="1">
    <source>
        <dbReference type="SAM" id="MobiDB-lite"/>
    </source>
</evidence>
<reference evidence="3 4" key="1">
    <citation type="submission" date="2018-09" db="EMBL/GenBank/DDBJ databases">
        <title>Sphingomonas peninsula sp. nov., isolated from fildes peninsula, Antarctic soil.</title>
        <authorList>
            <person name="Yingchao G."/>
        </authorList>
    </citation>
    <scope>NUCLEOTIDE SEQUENCE [LARGE SCALE GENOMIC DNA]</scope>
    <source>
        <strain evidence="3 4">YZ-8</strain>
    </source>
</reference>
<dbReference type="KEGG" id="spha:D3Y57_10940"/>
<gene>
    <name evidence="3" type="ORF">D3Y57_10940</name>
</gene>
<organism evidence="3 4">
    <name type="scientific">Sphingomonas paeninsulae</name>
    <dbReference type="NCBI Taxonomy" id="2319844"/>
    <lineage>
        <taxon>Bacteria</taxon>
        <taxon>Pseudomonadati</taxon>
        <taxon>Pseudomonadota</taxon>
        <taxon>Alphaproteobacteria</taxon>
        <taxon>Sphingomonadales</taxon>
        <taxon>Sphingomonadaceae</taxon>
        <taxon>Sphingomonas</taxon>
    </lineage>
</organism>
<dbReference type="AlphaFoldDB" id="A0A494THF1"/>
<dbReference type="EMBL" id="CP032829">
    <property type="protein sequence ID" value="AYJ86383.1"/>
    <property type="molecule type" value="Genomic_DNA"/>
</dbReference>
<dbReference type="InterPro" id="IPR027417">
    <property type="entry name" value="P-loop_NTPase"/>
</dbReference>
<keyword evidence="4" id="KW-1185">Reference proteome</keyword>
<dbReference type="SUPFAM" id="SSF52540">
    <property type="entry name" value="P-loop containing nucleoside triphosphate hydrolases"/>
    <property type="match status" value="1"/>
</dbReference>
<evidence type="ECO:0000259" key="2">
    <source>
        <dbReference type="SMART" id="SM00382"/>
    </source>
</evidence>
<dbReference type="Proteomes" id="UP000276254">
    <property type="component" value="Chromosome"/>
</dbReference>
<accession>A0A494THF1</accession>
<name>A0A494THF1_SPHPE</name>
<protein>
    <submittedName>
        <fullName evidence="3">ATPase</fullName>
    </submittedName>
</protein>
<evidence type="ECO:0000313" key="3">
    <source>
        <dbReference type="EMBL" id="AYJ86383.1"/>
    </source>
</evidence>